<feature type="domain" description="DUF2262" evidence="1">
    <location>
        <begin position="33"/>
        <end position="172"/>
    </location>
</feature>
<dbReference type="AlphaFoldDB" id="A0A0M4SNF1"/>
<accession>A0A0M4SNF1</accession>
<organism evidence="2">
    <name type="scientific">Fusobacterium animalis</name>
    <dbReference type="NCBI Taxonomy" id="76859"/>
    <lineage>
        <taxon>Bacteria</taxon>
        <taxon>Fusobacteriati</taxon>
        <taxon>Fusobacteriota</taxon>
        <taxon>Fusobacteriia</taxon>
        <taxon>Fusobacteriales</taxon>
        <taxon>Fusobacteriaceae</taxon>
        <taxon>Fusobacterium</taxon>
    </lineage>
</organism>
<dbReference type="PATRIC" id="fig|76859.3.peg.376"/>
<evidence type="ECO:0000313" key="3">
    <source>
        <dbReference type="Proteomes" id="UP000063147"/>
    </source>
</evidence>
<gene>
    <name evidence="2" type="ORF">RN98_01940</name>
</gene>
<dbReference type="Pfam" id="PF10020">
    <property type="entry name" value="DUF2262"/>
    <property type="match status" value="1"/>
</dbReference>
<evidence type="ECO:0000259" key="1">
    <source>
        <dbReference type="Pfam" id="PF10020"/>
    </source>
</evidence>
<protein>
    <recommendedName>
        <fullName evidence="1">DUF2262 domain-containing protein</fullName>
    </recommendedName>
</protein>
<dbReference type="Proteomes" id="UP000063147">
    <property type="component" value="Chromosome"/>
</dbReference>
<dbReference type="EMBL" id="CP012713">
    <property type="protein sequence ID" value="ALF17002.1"/>
    <property type="molecule type" value="Genomic_DNA"/>
</dbReference>
<dbReference type="RefSeq" id="WP_060675699.1">
    <property type="nucleotide sequence ID" value="NZ_CP012713.1"/>
</dbReference>
<dbReference type="OrthoDB" id="87592at2"/>
<dbReference type="InterPro" id="IPR019260">
    <property type="entry name" value="DUF2262"/>
</dbReference>
<reference evidence="2 3" key="1">
    <citation type="submission" date="2015-09" db="EMBL/GenBank/DDBJ databases">
        <authorList>
            <person name="Jackson K.R."/>
            <person name="Lunt B.L."/>
            <person name="Fisher J.N.B."/>
            <person name="Gardner A.V."/>
            <person name="Bailey M.E."/>
            <person name="Deus L.M."/>
            <person name="Earl A.S."/>
            <person name="Gibby P.D."/>
            <person name="Hartmann K.A."/>
            <person name="Liu J.E."/>
            <person name="Manci A.M."/>
            <person name="Nielsen D.A."/>
            <person name="Solomon M.B."/>
            <person name="Breakwell D.P."/>
            <person name="Burnett S.H."/>
            <person name="Grose J.H."/>
        </authorList>
    </citation>
    <scope>NUCLEOTIDE SEQUENCE [LARGE SCALE GENOMIC DNA]</scope>
    <source>
        <strain evidence="2 3">KCOM 1279</strain>
    </source>
</reference>
<proteinExistence type="predicted"/>
<sequence length="175" mass="20774">MDLKEIKNIFENSKYFSKILIEDDFEISGLINLWNENDVDISIEFNPDYTDNLEFYKISLRLIEEKLNWINKNRKLICKTFIEEENMFYDLNEDIEKQLSKKEKAKIGNLEFSAPLTEEEFSNSLYITYINFYVEDEKNINCNFDLDSEPDYLFGHLANIEIDENNDILMSGING</sequence>
<name>A0A0M4SNF1_9FUSO</name>
<evidence type="ECO:0000313" key="2">
    <source>
        <dbReference type="EMBL" id="ALF17002.1"/>
    </source>
</evidence>